<feature type="region of interest" description="Disordered" evidence="1">
    <location>
        <begin position="28"/>
        <end position="47"/>
    </location>
</feature>
<keyword evidence="3" id="KW-1185">Reference proteome</keyword>
<evidence type="ECO:0000256" key="1">
    <source>
        <dbReference type="SAM" id="MobiDB-lite"/>
    </source>
</evidence>
<evidence type="ECO:0000313" key="2">
    <source>
        <dbReference type="EMBL" id="PHZ85540.1"/>
    </source>
</evidence>
<sequence>MSASHTRTHALIVAGVITLLLVSGLANMPTGQKERSGPNNDGSQNRTTATCWLSECSLV</sequence>
<reference evidence="2 3" key="1">
    <citation type="submission" date="2017-10" db="EMBL/GenBank/DDBJ databases">
        <title>Frigbacter circumglobatus gen. nov. sp. nov., isolated from sediment cultured in situ.</title>
        <authorList>
            <person name="Zhao Z."/>
        </authorList>
    </citation>
    <scope>NUCLEOTIDE SEQUENCE [LARGE SCALE GENOMIC DNA]</scope>
    <source>
        <strain evidence="2 3">ZYL</strain>
    </source>
</reference>
<dbReference type="Proteomes" id="UP000229730">
    <property type="component" value="Unassembled WGS sequence"/>
</dbReference>
<dbReference type="EMBL" id="PDEM01000009">
    <property type="protein sequence ID" value="PHZ85540.1"/>
    <property type="molecule type" value="Genomic_DNA"/>
</dbReference>
<proteinExistence type="predicted"/>
<feature type="compositionally biased region" description="Polar residues" evidence="1">
    <location>
        <begin position="37"/>
        <end position="47"/>
    </location>
</feature>
<comment type="caution">
    <text evidence="2">The sequence shown here is derived from an EMBL/GenBank/DDBJ whole genome shotgun (WGS) entry which is preliminary data.</text>
</comment>
<accession>A0A2G4YTG9</accession>
<dbReference type="RefSeq" id="WP_099471123.1">
    <property type="nucleotide sequence ID" value="NZ_CAXBMK010000004.1"/>
</dbReference>
<gene>
    <name evidence="2" type="ORF">CRD36_02265</name>
</gene>
<evidence type="ECO:0000313" key="3">
    <source>
        <dbReference type="Proteomes" id="UP000229730"/>
    </source>
</evidence>
<organism evidence="2 3">
    <name type="scientific">Paremcibacter congregatus</name>
    <dbReference type="NCBI Taxonomy" id="2043170"/>
    <lineage>
        <taxon>Bacteria</taxon>
        <taxon>Pseudomonadati</taxon>
        <taxon>Pseudomonadota</taxon>
        <taxon>Alphaproteobacteria</taxon>
        <taxon>Emcibacterales</taxon>
        <taxon>Emcibacteraceae</taxon>
        <taxon>Paremcibacter</taxon>
    </lineage>
</organism>
<name>A0A2G4YTG9_9PROT</name>
<dbReference type="AlphaFoldDB" id="A0A2G4YTG9"/>
<dbReference type="InParanoid" id="A0A2G4YTG9"/>
<protein>
    <submittedName>
        <fullName evidence="2">Uncharacterized protein</fullName>
    </submittedName>
</protein>